<comment type="caution">
    <text evidence="2">The sequence shown here is derived from an EMBL/GenBank/DDBJ whole genome shotgun (WGS) entry which is preliminary data.</text>
</comment>
<feature type="region of interest" description="Disordered" evidence="1">
    <location>
        <begin position="86"/>
        <end position="111"/>
    </location>
</feature>
<organism evidence="2 3">
    <name type="scientific">Gregarina niphandrodes</name>
    <name type="common">Septate eugregarine</name>
    <dbReference type="NCBI Taxonomy" id="110365"/>
    <lineage>
        <taxon>Eukaryota</taxon>
        <taxon>Sar</taxon>
        <taxon>Alveolata</taxon>
        <taxon>Apicomplexa</taxon>
        <taxon>Conoidasida</taxon>
        <taxon>Gregarinasina</taxon>
        <taxon>Eugregarinorida</taxon>
        <taxon>Gregarinidae</taxon>
        <taxon>Gregarina</taxon>
    </lineage>
</organism>
<protein>
    <submittedName>
        <fullName evidence="2">Uncharacterized protein</fullName>
    </submittedName>
</protein>
<dbReference type="GeneID" id="22912950"/>
<feature type="region of interest" description="Disordered" evidence="1">
    <location>
        <begin position="314"/>
        <end position="337"/>
    </location>
</feature>
<accession>A0A023B6A2</accession>
<keyword evidence="3" id="KW-1185">Reference proteome</keyword>
<sequence>MNVIIDELERKKSPGEVLDVLIPDEATLLGLDLDGILQDLEVYMTNKQKQLHESVRQLTSAPPIRWPISELQAIRGTLQEYLTPFEERETGSQDDGRLEKPAECSGEGEGYLVSDTSLETGEVRGRMSAKELLSQLKELDEKKARIMASISLLEKIQSLNDSLDTLREAMKDKDYAKINVLVDTINALAEVLGNQDELRDIIYRKELIFEDLKVCIKEELVTLMEARVQNGCHNGEQDISEASASLGPVVNPLAAVSVSGPFANRPESVARRGSGSLTLSNGIGGLLNSARKGTLAGLNAAGLGPRPSLDVLPNSAGARSSSGDLDGAQVSGAVAPSGNPQVVEAEALSSRLESVQLMCKLCRGVHSEPYTREENRIYDLIYQILLKLDSHLYDKIIADRINTILAEYEVQFDYKYNYKTKQDRINEALTQIKVFYKRLAWINHTLAAYKALLLPANLRSTTICAKKPVVNEDGIGSGVLNLFLIKFISVTKQHLINILDLAYTQIDHVQLYKLVVDVKQLQTLLDHIYDFHGTYKYDSATGQAAFSERSCSVKLPSLMNIFDAFTTPWLQNYDKSFSGVIRSAMNSKDEVEFFNDGTCSLYEGVGLALAHVPRRVFKSALSLSDSIVKMTQDAVRAGVAQMEQDTEITVTKYLNNYLDIGWITLSRWRKFILDENHPMRQSAGRLLDWNCTEMIEARTRTITQNYGNKLNIPRWRWSFMYCSLNYCSLNYCSLNYWTLNYCSLNYWTLNYCSLNYDVMDFANG</sequence>
<proteinExistence type="predicted"/>
<evidence type="ECO:0000313" key="3">
    <source>
        <dbReference type="Proteomes" id="UP000019763"/>
    </source>
</evidence>
<reference evidence="2" key="1">
    <citation type="submission" date="2013-12" db="EMBL/GenBank/DDBJ databases">
        <authorList>
            <person name="Omoto C.K."/>
            <person name="Sibley D."/>
            <person name="Venepally P."/>
            <person name="Hadjithomas M."/>
            <person name="Karamycheva S."/>
            <person name="Brunk B."/>
            <person name="Roos D."/>
            <person name="Caler E."/>
            <person name="Lorenzi H."/>
        </authorList>
    </citation>
    <scope>NUCLEOTIDE SEQUENCE</scope>
</reference>
<dbReference type="AlphaFoldDB" id="A0A023B6A2"/>
<dbReference type="EMBL" id="AFNH02000611">
    <property type="protein sequence ID" value="EZG65916.1"/>
    <property type="molecule type" value="Genomic_DNA"/>
</dbReference>
<feature type="compositionally biased region" description="Basic and acidic residues" evidence="1">
    <location>
        <begin position="86"/>
        <end position="102"/>
    </location>
</feature>
<gene>
    <name evidence="2" type="ORF">GNI_081530</name>
</gene>
<evidence type="ECO:0000256" key="1">
    <source>
        <dbReference type="SAM" id="MobiDB-lite"/>
    </source>
</evidence>
<dbReference type="Proteomes" id="UP000019763">
    <property type="component" value="Unassembled WGS sequence"/>
</dbReference>
<name>A0A023B6A2_GRENI</name>
<evidence type="ECO:0000313" key="2">
    <source>
        <dbReference type="EMBL" id="EZG65916.1"/>
    </source>
</evidence>
<dbReference type="RefSeq" id="XP_011134028.1">
    <property type="nucleotide sequence ID" value="XM_011135726.1"/>
</dbReference>
<dbReference type="VEuPathDB" id="CryptoDB:GNI_081530"/>